<reference evidence="2" key="1">
    <citation type="journal article" date="2023" name="Mol. Phylogenet. Evol.">
        <title>Genome-scale phylogeny and comparative genomics of the fungal order Sordariales.</title>
        <authorList>
            <person name="Hensen N."/>
            <person name="Bonometti L."/>
            <person name="Westerberg I."/>
            <person name="Brannstrom I.O."/>
            <person name="Guillou S."/>
            <person name="Cros-Aarteil S."/>
            <person name="Calhoun S."/>
            <person name="Haridas S."/>
            <person name="Kuo A."/>
            <person name="Mondo S."/>
            <person name="Pangilinan J."/>
            <person name="Riley R."/>
            <person name="LaButti K."/>
            <person name="Andreopoulos B."/>
            <person name="Lipzen A."/>
            <person name="Chen C."/>
            <person name="Yan M."/>
            <person name="Daum C."/>
            <person name="Ng V."/>
            <person name="Clum A."/>
            <person name="Steindorff A."/>
            <person name="Ohm R.A."/>
            <person name="Martin F."/>
            <person name="Silar P."/>
            <person name="Natvig D.O."/>
            <person name="Lalanne C."/>
            <person name="Gautier V."/>
            <person name="Ament-Velasquez S.L."/>
            <person name="Kruys A."/>
            <person name="Hutchinson M.I."/>
            <person name="Powell A.J."/>
            <person name="Barry K."/>
            <person name="Miller A.N."/>
            <person name="Grigoriev I.V."/>
            <person name="Debuchy R."/>
            <person name="Gladieux P."/>
            <person name="Hiltunen Thoren M."/>
            <person name="Johannesson H."/>
        </authorList>
    </citation>
    <scope>NUCLEOTIDE SEQUENCE</scope>
    <source>
        <strain evidence="2">CBS 314.62</strain>
    </source>
</reference>
<protein>
    <recommendedName>
        <fullName evidence="4">Transmembrane protein</fullName>
    </recommendedName>
</protein>
<keyword evidence="1" id="KW-1133">Transmembrane helix</keyword>
<evidence type="ECO:0000313" key="3">
    <source>
        <dbReference type="Proteomes" id="UP001270362"/>
    </source>
</evidence>
<evidence type="ECO:0000313" key="2">
    <source>
        <dbReference type="EMBL" id="KAK3694527.1"/>
    </source>
</evidence>
<gene>
    <name evidence="2" type="ORF">B0T22DRAFT_373344</name>
</gene>
<dbReference type="Proteomes" id="UP001270362">
    <property type="component" value="Unassembled WGS sequence"/>
</dbReference>
<evidence type="ECO:0000256" key="1">
    <source>
        <dbReference type="SAM" id="Phobius"/>
    </source>
</evidence>
<keyword evidence="1" id="KW-0472">Membrane</keyword>
<organism evidence="2 3">
    <name type="scientific">Podospora appendiculata</name>
    <dbReference type="NCBI Taxonomy" id="314037"/>
    <lineage>
        <taxon>Eukaryota</taxon>
        <taxon>Fungi</taxon>
        <taxon>Dikarya</taxon>
        <taxon>Ascomycota</taxon>
        <taxon>Pezizomycotina</taxon>
        <taxon>Sordariomycetes</taxon>
        <taxon>Sordariomycetidae</taxon>
        <taxon>Sordariales</taxon>
        <taxon>Podosporaceae</taxon>
        <taxon>Podospora</taxon>
    </lineage>
</organism>
<dbReference type="EMBL" id="JAULSO010000001">
    <property type="protein sequence ID" value="KAK3694527.1"/>
    <property type="molecule type" value="Genomic_DNA"/>
</dbReference>
<dbReference type="AlphaFoldDB" id="A0AAE1CH97"/>
<accession>A0AAE1CH97</accession>
<comment type="caution">
    <text evidence="2">The sequence shown here is derived from an EMBL/GenBank/DDBJ whole genome shotgun (WGS) entry which is preliminary data.</text>
</comment>
<reference evidence="2" key="2">
    <citation type="submission" date="2023-06" db="EMBL/GenBank/DDBJ databases">
        <authorList>
            <consortium name="Lawrence Berkeley National Laboratory"/>
            <person name="Haridas S."/>
            <person name="Hensen N."/>
            <person name="Bonometti L."/>
            <person name="Westerberg I."/>
            <person name="Brannstrom I.O."/>
            <person name="Guillou S."/>
            <person name="Cros-Aarteil S."/>
            <person name="Calhoun S."/>
            <person name="Kuo A."/>
            <person name="Mondo S."/>
            <person name="Pangilinan J."/>
            <person name="Riley R."/>
            <person name="Labutti K."/>
            <person name="Andreopoulos B."/>
            <person name="Lipzen A."/>
            <person name="Chen C."/>
            <person name="Yanf M."/>
            <person name="Daum C."/>
            <person name="Ng V."/>
            <person name="Clum A."/>
            <person name="Steindorff A."/>
            <person name="Ohm R."/>
            <person name="Martin F."/>
            <person name="Silar P."/>
            <person name="Natvig D."/>
            <person name="Lalanne C."/>
            <person name="Gautier V."/>
            <person name="Ament-Velasquez S.L."/>
            <person name="Kruys A."/>
            <person name="Hutchinson M.I."/>
            <person name="Powell A.J."/>
            <person name="Barry K."/>
            <person name="Miller A.N."/>
            <person name="Grigoriev I.V."/>
            <person name="Debuchy R."/>
            <person name="Gladieux P."/>
            <person name="Thoren M.H."/>
            <person name="Johannesson H."/>
        </authorList>
    </citation>
    <scope>NUCLEOTIDE SEQUENCE</scope>
    <source>
        <strain evidence="2">CBS 314.62</strain>
    </source>
</reference>
<name>A0AAE1CH97_9PEZI</name>
<sequence length="638" mass="72108">MCYQVLEVYSTCRCLYYQHAIDRCAAYGKPRHGITIKTILVGYNCGDHELMPRDADNAATRGLDTLDEGELEEGKDDTIEETPFGKIKVKSGVVENYMYDVEDSDFSDTDSVMSAISATSSVTTVDIDPIEEIFHRLLVFQDLQFLWPQLVCRSRSRRASLRTIERFLRRYAEDLAQQVQVAASRFVRRSRLNLAQRIFEAHQTVYTAYRVSEDVAVGEQTVTEDLKTGMDMMDDESDEDNPPSFTYLVAEAFLFETDPILYLQANVKAFVKMPSRPKELIETVNSSFRQSLENAISRLGRPPVAEGKRRITWKCKCGRQLYDDFVELREGAVKELETQLRLQNTDDTVPTVIHGDNDDDLPHNEKTGGNRFTGAVLQTWQSIQNLLGLLASTKGILPRHRQSHRRSPPDSELGLCPSAGSSNAASRFHNFVLLCVPFQRWAAKLHQAEVCRINSDQEFFQVMRQCYSHQRGRSAWTRFRMVRGIEFVKARVYRSQLVDVQFRPSIPPDGTASDYAYEPLPAEIMPPIGSNHLMHLFEHPEDAEATPVLYRKIPKKLRAKLEACPTKGSSVGWGLHFVEGMNWVVLFIYGCAGFGLSLLAAVVWATVRADVQGAFAIAGFMIAFMMFCAGIARSEIDG</sequence>
<feature type="transmembrane region" description="Helical" evidence="1">
    <location>
        <begin position="583"/>
        <end position="607"/>
    </location>
</feature>
<evidence type="ECO:0008006" key="4">
    <source>
        <dbReference type="Google" id="ProtNLM"/>
    </source>
</evidence>
<keyword evidence="3" id="KW-1185">Reference proteome</keyword>
<keyword evidence="1" id="KW-0812">Transmembrane</keyword>
<feature type="transmembrane region" description="Helical" evidence="1">
    <location>
        <begin position="613"/>
        <end position="632"/>
    </location>
</feature>
<proteinExistence type="predicted"/>